<evidence type="ECO:0000313" key="2">
    <source>
        <dbReference type="Proteomes" id="UP001146120"/>
    </source>
</evidence>
<name>A0AAV2ZCD6_9STRA</name>
<dbReference type="AlphaFoldDB" id="A0AAV2ZCD6"/>
<keyword evidence="2" id="KW-1185">Reference proteome</keyword>
<comment type="caution">
    <text evidence="1">The sequence shown here is derived from an EMBL/GenBank/DDBJ whole genome shotgun (WGS) entry which is preliminary data.</text>
</comment>
<reference evidence="1" key="1">
    <citation type="submission" date="2022-11" db="EMBL/GenBank/DDBJ databases">
        <authorList>
            <person name="Morgan W.R."/>
            <person name="Tartar A."/>
        </authorList>
    </citation>
    <scope>NUCLEOTIDE SEQUENCE</scope>
    <source>
        <strain evidence="1">ARSEF 373</strain>
    </source>
</reference>
<dbReference type="EMBL" id="DAKRPA010000006">
    <property type="protein sequence ID" value="DBA04688.1"/>
    <property type="molecule type" value="Genomic_DNA"/>
</dbReference>
<gene>
    <name evidence="1" type="ORF">N0F65_012271</name>
</gene>
<reference evidence="1" key="2">
    <citation type="journal article" date="2023" name="Microbiol Resour">
        <title>Decontamination and Annotation of the Draft Genome Sequence of the Oomycete Lagenidium giganteum ARSEF 373.</title>
        <authorList>
            <person name="Morgan W.R."/>
            <person name="Tartar A."/>
        </authorList>
    </citation>
    <scope>NUCLEOTIDE SEQUENCE</scope>
    <source>
        <strain evidence="1">ARSEF 373</strain>
    </source>
</reference>
<sequence>MARRNAIWEEMIADPTSCFGTILYAYFHHIVLMYINSHKTRYAEEQKTFQIQHGEKYIQLKAYTDQLEAELRETKTKMDAVSTTNEELRECKALKSQTSLKQYPSPAGSASSATAVTALTANPGLAPPPQFSRSISRPVMRTAPQSAHHTVAISRPKMHISRPETPGMLRRPGGTVFERMQRPDFASAADGNKPNSTCQTEDTGDDLAATAFTPSTRAASSTTIRIFRLQADTSFMNP</sequence>
<dbReference type="InterPro" id="IPR000318">
    <property type="entry name" value="Nase_comp1_CS"/>
</dbReference>
<accession>A0AAV2ZCD6</accession>
<dbReference type="PROSITE" id="PS00090">
    <property type="entry name" value="NITROGENASE_1_2"/>
    <property type="match status" value="1"/>
</dbReference>
<protein>
    <submittedName>
        <fullName evidence="1">Uncharacterized protein</fullName>
    </submittedName>
</protein>
<organism evidence="1 2">
    <name type="scientific">Lagenidium giganteum</name>
    <dbReference type="NCBI Taxonomy" id="4803"/>
    <lineage>
        <taxon>Eukaryota</taxon>
        <taxon>Sar</taxon>
        <taxon>Stramenopiles</taxon>
        <taxon>Oomycota</taxon>
        <taxon>Peronosporomycetes</taxon>
        <taxon>Pythiales</taxon>
        <taxon>Pythiaceae</taxon>
    </lineage>
</organism>
<dbReference type="Proteomes" id="UP001146120">
    <property type="component" value="Unassembled WGS sequence"/>
</dbReference>
<proteinExistence type="predicted"/>
<evidence type="ECO:0000313" key="1">
    <source>
        <dbReference type="EMBL" id="DBA04688.1"/>
    </source>
</evidence>